<dbReference type="GO" id="GO:0008234">
    <property type="term" value="F:cysteine-type peptidase activity"/>
    <property type="evidence" value="ECO:0007669"/>
    <property type="project" value="UniProtKB-KW"/>
</dbReference>
<dbReference type="Pfam" id="PF25352">
    <property type="entry name" value="PH_ULP"/>
    <property type="match status" value="1"/>
</dbReference>
<feature type="region of interest" description="Disordered" evidence="7">
    <location>
        <begin position="225"/>
        <end position="258"/>
    </location>
</feature>
<evidence type="ECO:0000256" key="6">
    <source>
        <dbReference type="ARBA" id="ARBA00057729"/>
    </source>
</evidence>
<dbReference type="GO" id="GO:0006508">
    <property type="term" value="P:proteolysis"/>
    <property type="evidence" value="ECO:0007669"/>
    <property type="project" value="UniProtKB-KW"/>
</dbReference>
<comment type="similarity">
    <text evidence="1">Belongs to the peptidase C48 family.</text>
</comment>
<evidence type="ECO:0000313" key="9">
    <source>
        <dbReference type="EMBL" id="CAE6161469.1"/>
    </source>
</evidence>
<dbReference type="Gene3D" id="1.10.418.20">
    <property type="match status" value="1"/>
</dbReference>
<dbReference type="InterPro" id="IPR038765">
    <property type="entry name" value="Papain-like_cys_pep_sf"/>
</dbReference>
<sequence>MKMIIQGLDVVVEGGGEKNGMNGRLVGREGMDGRLVGREGIVVGNEGKVGIGGIPVGIVGRFGCGKADGSGNGDIAVGIVGRVGKDGCGNVDGNGEYASNLLEPIGTVTKYNSLAPMTLRSVQSRSKRKAIAVFDYTDEDERIEKVSKKLLRKYDSPVTKKTSCANDKYEFLRCFAQDTQSESKELDHIVIDAEVPAKEEPSRCELSGDGTGDLINVISNSSHGRIGIDSSTSSSVTENDEASTGEATNPAPDPHEVDPENAQVLIIPDVIIYGDIYCTNSKLTFSRNCMSVESSSVNATKGTFSSQWTIEDIIKIESQWCLEVETAFINVLLKSREPEGVDSAKDISGIDLLKFSVYDPKWSKEVDTIKSLDSRYKNIWFDTITESEESVSGHDLGTSLTNLADSFEDLVYPQGEPDAVVVRKQDIELLKPRRFINDTIIDIYIKYLKNRIPPKERGRFHFFNCFFFRKLANLDKGTPSTVGGREAYQRVQKWTKNVDLFEKDYIFIPINCSFHWSLIIICHPGELVPSHVENPQRVPCILHLDSIKGSHKGGLINIFPSYLREEWKARHGNTTIDSSRAPNMQSISLELPQQENSFDCGLFLLHYLDLFVAQAPAKFNPSLITRSANFLTSNWFPAKEASLKRRYILELLYNLHKGHDPSILPANSKSEPPHCGVSNKNDQETESENVIESCNWRNPFDGSSSTVTDIPQTKTCSPDLILSKENFYTGGYDPQSSKLRKVFMSPIVEEVQESGEKKLHLAMDIQESTDHEIETLRKEECMLYIEDSDDEEAVSVEYVSDSQDSYEVEMKGEDDDDDELIVTGESAGIHRSGEIKSDSASIEKGVNKSRDSTAASCYNDLLVLSDDERSSEDKENYLITSSNVMAKKPKT</sequence>
<evidence type="ECO:0000256" key="2">
    <source>
        <dbReference type="ARBA" id="ARBA00022670"/>
    </source>
</evidence>
<keyword evidence="4" id="KW-0378">Hydrolase</keyword>
<proteinExistence type="inferred from homology"/>
<protein>
    <recommendedName>
        <fullName evidence="8">Ubiquitin-like protease family profile domain-containing protein</fullName>
    </recommendedName>
</protein>
<evidence type="ECO:0000256" key="4">
    <source>
        <dbReference type="ARBA" id="ARBA00022801"/>
    </source>
</evidence>
<feature type="domain" description="Ubiquitin-like protease family profile" evidence="8">
    <location>
        <begin position="420"/>
        <end position="611"/>
    </location>
</feature>
<evidence type="ECO:0000256" key="3">
    <source>
        <dbReference type="ARBA" id="ARBA00022786"/>
    </source>
</evidence>
<keyword evidence="3" id="KW-0833">Ubl conjugation pathway</keyword>
<evidence type="ECO:0000256" key="1">
    <source>
        <dbReference type="ARBA" id="ARBA00005234"/>
    </source>
</evidence>
<accession>A0A8S2AYS6</accession>
<dbReference type="Pfam" id="PF02902">
    <property type="entry name" value="Peptidase_C48"/>
    <property type="match status" value="1"/>
</dbReference>
<dbReference type="Gene3D" id="3.30.310.130">
    <property type="entry name" value="Ubiquitin-related"/>
    <property type="match status" value="1"/>
</dbReference>
<organism evidence="9 10">
    <name type="scientific">Arabidopsis arenosa</name>
    <name type="common">Sand rock-cress</name>
    <name type="synonym">Cardaminopsis arenosa</name>
    <dbReference type="NCBI Taxonomy" id="38785"/>
    <lineage>
        <taxon>Eukaryota</taxon>
        <taxon>Viridiplantae</taxon>
        <taxon>Streptophyta</taxon>
        <taxon>Embryophyta</taxon>
        <taxon>Tracheophyta</taxon>
        <taxon>Spermatophyta</taxon>
        <taxon>Magnoliopsida</taxon>
        <taxon>eudicotyledons</taxon>
        <taxon>Gunneridae</taxon>
        <taxon>Pentapetalae</taxon>
        <taxon>rosids</taxon>
        <taxon>malvids</taxon>
        <taxon>Brassicales</taxon>
        <taxon>Brassicaceae</taxon>
        <taxon>Camelineae</taxon>
        <taxon>Arabidopsis</taxon>
    </lineage>
</organism>
<feature type="compositionally biased region" description="Polar residues" evidence="7">
    <location>
        <begin position="225"/>
        <end position="237"/>
    </location>
</feature>
<comment type="function">
    <text evidence="6">Protease that catalyzes two essential functions in the SUMO pathway: processing of full-length SUMOs to their mature forms and deconjugation of SUMO from targeted proteins.</text>
</comment>
<dbReference type="PANTHER" id="PTHR47764">
    <property type="entry name" value="UBIQUITIN-LIKE-SPECIFIC PROTEASE 2B-RELATED"/>
    <property type="match status" value="1"/>
</dbReference>
<keyword evidence="5" id="KW-0788">Thiol protease</keyword>
<gene>
    <name evidence="9" type="ORF">AARE701A_LOCUS17781</name>
</gene>
<dbReference type="SUPFAM" id="SSF54001">
    <property type="entry name" value="Cysteine proteinases"/>
    <property type="match status" value="1"/>
</dbReference>
<dbReference type="InterPro" id="IPR057375">
    <property type="entry name" value="ULP2A/B_PH"/>
</dbReference>
<dbReference type="InterPro" id="IPR003653">
    <property type="entry name" value="Peptidase_C48_C"/>
</dbReference>
<evidence type="ECO:0000259" key="8">
    <source>
        <dbReference type="PROSITE" id="PS50600"/>
    </source>
</evidence>
<dbReference type="FunFam" id="3.30.310.130:FF:000006">
    <property type="entry name" value="Probable ubiquitin-like-specific protease 2B"/>
    <property type="match status" value="1"/>
</dbReference>
<reference evidence="9" key="1">
    <citation type="submission" date="2021-01" db="EMBL/GenBank/DDBJ databases">
        <authorList>
            <person name="Bezrukov I."/>
        </authorList>
    </citation>
    <scope>NUCLEOTIDE SEQUENCE</scope>
</reference>
<dbReference type="AlphaFoldDB" id="A0A8S2AYS6"/>
<name>A0A8S2AYS6_ARAAE</name>
<dbReference type="Proteomes" id="UP000682877">
    <property type="component" value="Chromosome 7"/>
</dbReference>
<evidence type="ECO:0000256" key="7">
    <source>
        <dbReference type="SAM" id="MobiDB-lite"/>
    </source>
</evidence>
<keyword evidence="2" id="KW-0645">Protease</keyword>
<feature type="region of interest" description="Disordered" evidence="7">
    <location>
        <begin position="664"/>
        <end position="689"/>
    </location>
</feature>
<keyword evidence="10" id="KW-1185">Reference proteome</keyword>
<dbReference type="PROSITE" id="PS50600">
    <property type="entry name" value="ULP_PROTEASE"/>
    <property type="match status" value="1"/>
</dbReference>
<dbReference type="PANTHER" id="PTHR47764:SF10">
    <property type="entry name" value="UBIQUITIN-LIKE-SPECIFIC PROTEASE 2A-RELATED"/>
    <property type="match status" value="1"/>
</dbReference>
<evidence type="ECO:0000256" key="5">
    <source>
        <dbReference type="ARBA" id="ARBA00022807"/>
    </source>
</evidence>
<dbReference type="EMBL" id="LR999457">
    <property type="protein sequence ID" value="CAE6161469.1"/>
    <property type="molecule type" value="Genomic_DNA"/>
</dbReference>
<evidence type="ECO:0000313" key="10">
    <source>
        <dbReference type="Proteomes" id="UP000682877"/>
    </source>
</evidence>
<feature type="region of interest" description="Disordered" evidence="7">
    <location>
        <begin position="827"/>
        <end position="850"/>
    </location>
</feature>